<evidence type="ECO:0000313" key="3">
    <source>
        <dbReference type="EMBL" id="KAK2027365.1"/>
    </source>
</evidence>
<evidence type="ECO:0000313" key="4">
    <source>
        <dbReference type="Proteomes" id="UP001232148"/>
    </source>
</evidence>
<name>A0AAD9HE54_9PEZI</name>
<sequence length="194" mass="21844">MNAHSPSRHPSPQTKYLLRTHLPLWIPTYLPTQVGTVVRILTLLSKTFPSLHIPTRPVNLGWTCFAAFNLALSLSLSLMMDRHIIPLLYSSYMFVHIHSLISLNAFGLSSLPQTKPNQTICPLQCFSWFCMPPGCARQLGTSRRSFRQVRLHLPSNIFPPPPRKVAVGSKECRMPPQTTPESLQSSPVQGPFLY</sequence>
<keyword evidence="2" id="KW-0812">Transmembrane</keyword>
<feature type="region of interest" description="Disordered" evidence="1">
    <location>
        <begin position="169"/>
        <end position="194"/>
    </location>
</feature>
<feature type="transmembrane region" description="Helical" evidence="2">
    <location>
        <begin position="92"/>
        <end position="111"/>
    </location>
</feature>
<keyword evidence="4" id="KW-1185">Reference proteome</keyword>
<reference evidence="3" key="1">
    <citation type="submission" date="2021-06" db="EMBL/GenBank/DDBJ databases">
        <title>Comparative genomics, transcriptomics and evolutionary studies reveal genomic signatures of adaptation to plant cell wall in hemibiotrophic fungi.</title>
        <authorList>
            <consortium name="DOE Joint Genome Institute"/>
            <person name="Baroncelli R."/>
            <person name="Diaz J.F."/>
            <person name="Benocci T."/>
            <person name="Peng M."/>
            <person name="Battaglia E."/>
            <person name="Haridas S."/>
            <person name="Andreopoulos W."/>
            <person name="Labutti K."/>
            <person name="Pangilinan J."/>
            <person name="Floch G.L."/>
            <person name="Makela M.R."/>
            <person name="Henrissat B."/>
            <person name="Grigoriev I.V."/>
            <person name="Crouch J.A."/>
            <person name="De Vries R.P."/>
            <person name="Sukno S.A."/>
            <person name="Thon M.R."/>
        </authorList>
    </citation>
    <scope>NUCLEOTIDE SEQUENCE</scope>
    <source>
        <strain evidence="3">MAFF235873</strain>
    </source>
</reference>
<feature type="compositionally biased region" description="Polar residues" evidence="1">
    <location>
        <begin position="179"/>
        <end position="188"/>
    </location>
</feature>
<keyword evidence="2" id="KW-0472">Membrane</keyword>
<proteinExistence type="predicted"/>
<dbReference type="AlphaFoldDB" id="A0AAD9HE54"/>
<organism evidence="3 4">
    <name type="scientific">Colletotrichum zoysiae</name>
    <dbReference type="NCBI Taxonomy" id="1216348"/>
    <lineage>
        <taxon>Eukaryota</taxon>
        <taxon>Fungi</taxon>
        <taxon>Dikarya</taxon>
        <taxon>Ascomycota</taxon>
        <taxon>Pezizomycotina</taxon>
        <taxon>Sordariomycetes</taxon>
        <taxon>Hypocreomycetidae</taxon>
        <taxon>Glomerellales</taxon>
        <taxon>Glomerellaceae</taxon>
        <taxon>Colletotrichum</taxon>
        <taxon>Colletotrichum graminicola species complex</taxon>
    </lineage>
</organism>
<keyword evidence="2" id="KW-1133">Transmembrane helix</keyword>
<accession>A0AAD9HE54</accession>
<dbReference type="Proteomes" id="UP001232148">
    <property type="component" value="Unassembled WGS sequence"/>
</dbReference>
<evidence type="ECO:0000256" key="1">
    <source>
        <dbReference type="SAM" id="MobiDB-lite"/>
    </source>
</evidence>
<feature type="transmembrane region" description="Helical" evidence="2">
    <location>
        <begin position="60"/>
        <end position="80"/>
    </location>
</feature>
<gene>
    <name evidence="3" type="ORF">LX32DRAFT_440086</name>
</gene>
<dbReference type="EMBL" id="MU842896">
    <property type="protein sequence ID" value="KAK2027365.1"/>
    <property type="molecule type" value="Genomic_DNA"/>
</dbReference>
<protein>
    <submittedName>
        <fullName evidence="3">Uncharacterized protein</fullName>
    </submittedName>
</protein>
<comment type="caution">
    <text evidence="3">The sequence shown here is derived from an EMBL/GenBank/DDBJ whole genome shotgun (WGS) entry which is preliminary data.</text>
</comment>
<evidence type="ECO:0000256" key="2">
    <source>
        <dbReference type="SAM" id="Phobius"/>
    </source>
</evidence>